<dbReference type="PANTHER" id="PTHR43899:SF13">
    <property type="entry name" value="RH59310P"/>
    <property type="match status" value="1"/>
</dbReference>
<dbReference type="Proteomes" id="UP001295740">
    <property type="component" value="Unassembled WGS sequence"/>
</dbReference>
<dbReference type="GO" id="GO:0016491">
    <property type="term" value="F:oxidoreductase activity"/>
    <property type="evidence" value="ECO:0007669"/>
    <property type="project" value="UniProtKB-KW"/>
</dbReference>
<dbReference type="Gene3D" id="3.40.50.720">
    <property type="entry name" value="NAD(P)-binding Rossmann-like Domain"/>
    <property type="match status" value="1"/>
</dbReference>
<accession>A0AAI8VNY1</accession>
<dbReference type="InterPro" id="IPR051019">
    <property type="entry name" value="VLCFA-Steroid_DH"/>
</dbReference>
<dbReference type="InterPro" id="IPR036291">
    <property type="entry name" value="NAD(P)-bd_dom_sf"/>
</dbReference>
<dbReference type="PANTHER" id="PTHR43899">
    <property type="entry name" value="RH59310P"/>
    <property type="match status" value="1"/>
</dbReference>
<dbReference type="AlphaFoldDB" id="A0AAI8VNY1"/>
<evidence type="ECO:0000256" key="1">
    <source>
        <dbReference type="ARBA" id="ARBA00006484"/>
    </source>
</evidence>
<reference evidence="3" key="1">
    <citation type="submission" date="2023-10" db="EMBL/GenBank/DDBJ databases">
        <authorList>
            <person name="Hackl T."/>
        </authorList>
    </citation>
    <scope>NUCLEOTIDE SEQUENCE</scope>
</reference>
<dbReference type="GO" id="GO:0005783">
    <property type="term" value="C:endoplasmic reticulum"/>
    <property type="evidence" value="ECO:0007669"/>
    <property type="project" value="TreeGrafter"/>
</dbReference>
<keyword evidence="4" id="KW-1185">Reference proteome</keyword>
<dbReference type="Pfam" id="PF00106">
    <property type="entry name" value="adh_short"/>
    <property type="match status" value="1"/>
</dbReference>
<organism evidence="3 4">
    <name type="scientific">Anthostomella pinea</name>
    <dbReference type="NCBI Taxonomy" id="933095"/>
    <lineage>
        <taxon>Eukaryota</taxon>
        <taxon>Fungi</taxon>
        <taxon>Dikarya</taxon>
        <taxon>Ascomycota</taxon>
        <taxon>Pezizomycotina</taxon>
        <taxon>Sordariomycetes</taxon>
        <taxon>Xylariomycetidae</taxon>
        <taxon>Xylariales</taxon>
        <taxon>Xylariaceae</taxon>
        <taxon>Anthostomella</taxon>
    </lineage>
</organism>
<dbReference type="PRINTS" id="PR00081">
    <property type="entry name" value="GDHRDH"/>
</dbReference>
<name>A0AAI8VNY1_9PEZI</name>
<proteinExistence type="inferred from homology"/>
<evidence type="ECO:0000256" key="2">
    <source>
        <dbReference type="ARBA" id="ARBA00023002"/>
    </source>
</evidence>
<dbReference type="EMBL" id="CAUWAG010000018">
    <property type="protein sequence ID" value="CAJ2511336.1"/>
    <property type="molecule type" value="Genomic_DNA"/>
</dbReference>
<keyword evidence="2" id="KW-0560">Oxidoreductase</keyword>
<evidence type="ECO:0000313" key="4">
    <source>
        <dbReference type="Proteomes" id="UP001295740"/>
    </source>
</evidence>
<dbReference type="InterPro" id="IPR002347">
    <property type="entry name" value="SDR_fam"/>
</dbReference>
<dbReference type="SUPFAM" id="SSF51735">
    <property type="entry name" value="NAD(P)-binding Rossmann-fold domains"/>
    <property type="match status" value="1"/>
</dbReference>
<gene>
    <name evidence="3" type="ORF">KHLLAP_LOCUS11804</name>
</gene>
<comment type="similarity">
    <text evidence="1">Belongs to the short-chain dehydrogenases/reductases (SDR) family.</text>
</comment>
<sequence length="326" mass="35639">MAPPLHLVIPSLVGAATITWATWHITRFLTFHFWLPAHPLDAYKSKSPSAPNWAFVTGSSAGIGYAYAAELMHLGFDVIIHSHVAPELEASAAELRRLRPGAQVRTLHYDAVTFTAAELAERVEAVTAGLPVAILINNVGSIPISGDPFKEFSAYDGEDIDRCIALNASFMTHMTHMTRLMLPTLSRSSRSLTLNVTSAARVGMPWLSLYSATKAYNAGFSTSVCRELRAAGRTDVDCLLLAVDGDVVSQGNRLGLAPEGSILAKDYARMALERVDSAVRRGMVQLNPYWKHELLFAIMPWVPESAVQAAVTEQITQKKEGFYKLQ</sequence>
<evidence type="ECO:0000313" key="3">
    <source>
        <dbReference type="EMBL" id="CAJ2511336.1"/>
    </source>
</evidence>
<protein>
    <submittedName>
        <fullName evidence="3">Uu.00g069610.m01.CDS01</fullName>
    </submittedName>
</protein>
<comment type="caution">
    <text evidence="3">The sequence shown here is derived from an EMBL/GenBank/DDBJ whole genome shotgun (WGS) entry which is preliminary data.</text>
</comment>